<comment type="caution">
    <text evidence="5">The sequence shown here is derived from an EMBL/GenBank/DDBJ whole genome shotgun (WGS) entry which is preliminary data.</text>
</comment>
<feature type="domain" description="AMP-dependent synthetase/ligase" evidence="3">
    <location>
        <begin position="8"/>
        <end position="373"/>
    </location>
</feature>
<evidence type="ECO:0000256" key="2">
    <source>
        <dbReference type="ARBA" id="ARBA00022598"/>
    </source>
</evidence>
<keyword evidence="6" id="KW-1185">Reference proteome</keyword>
<dbReference type="InterPro" id="IPR025110">
    <property type="entry name" value="AMP-bd_C"/>
</dbReference>
<dbReference type="EMBL" id="CYGY02000021">
    <property type="protein sequence ID" value="SIT39238.1"/>
    <property type="molecule type" value="Genomic_DNA"/>
</dbReference>
<dbReference type="PROSITE" id="PS00455">
    <property type="entry name" value="AMP_BINDING"/>
    <property type="match status" value="1"/>
</dbReference>
<evidence type="ECO:0000256" key="1">
    <source>
        <dbReference type="ARBA" id="ARBA00006432"/>
    </source>
</evidence>
<dbReference type="InterPro" id="IPR020845">
    <property type="entry name" value="AMP-binding_CS"/>
</dbReference>
<dbReference type="PANTHER" id="PTHR43201:SF5">
    <property type="entry name" value="MEDIUM-CHAIN ACYL-COA LIGASE ACSF2, MITOCHONDRIAL"/>
    <property type="match status" value="1"/>
</dbReference>
<dbReference type="Proteomes" id="UP000195569">
    <property type="component" value="Unassembled WGS sequence"/>
</dbReference>
<protein>
    <submittedName>
        <fullName evidence="5">AMP-dependent synthetase and ligase</fullName>
    </submittedName>
</protein>
<evidence type="ECO:0000313" key="5">
    <source>
        <dbReference type="EMBL" id="SIT39238.1"/>
    </source>
</evidence>
<dbReference type="RefSeq" id="WP_087733923.1">
    <property type="nucleotide sequence ID" value="NZ_CYGY02000021.1"/>
</dbReference>
<dbReference type="AlphaFoldDB" id="A0A1N7RVV7"/>
<dbReference type="InterPro" id="IPR045851">
    <property type="entry name" value="AMP-bd_C_sf"/>
</dbReference>
<gene>
    <name evidence="5" type="ORF">BN2476_210105</name>
</gene>
<accession>A0A1N7RVV7</accession>
<dbReference type="InterPro" id="IPR000873">
    <property type="entry name" value="AMP-dep_synth/lig_dom"/>
</dbReference>
<dbReference type="GO" id="GO:0006631">
    <property type="term" value="P:fatty acid metabolic process"/>
    <property type="evidence" value="ECO:0007669"/>
    <property type="project" value="TreeGrafter"/>
</dbReference>
<organism evidence="5 6">
    <name type="scientific">Paraburkholderia piptadeniae</name>
    <dbReference type="NCBI Taxonomy" id="1701573"/>
    <lineage>
        <taxon>Bacteria</taxon>
        <taxon>Pseudomonadati</taxon>
        <taxon>Pseudomonadota</taxon>
        <taxon>Betaproteobacteria</taxon>
        <taxon>Burkholderiales</taxon>
        <taxon>Burkholderiaceae</taxon>
        <taxon>Paraburkholderia</taxon>
    </lineage>
</organism>
<dbReference type="GO" id="GO:0031956">
    <property type="term" value="F:medium-chain fatty acid-CoA ligase activity"/>
    <property type="evidence" value="ECO:0007669"/>
    <property type="project" value="TreeGrafter"/>
</dbReference>
<evidence type="ECO:0000313" key="6">
    <source>
        <dbReference type="Proteomes" id="UP000195569"/>
    </source>
</evidence>
<dbReference type="SUPFAM" id="SSF56801">
    <property type="entry name" value="Acetyl-CoA synthetase-like"/>
    <property type="match status" value="1"/>
</dbReference>
<proteinExistence type="inferred from homology"/>
<dbReference type="Gene3D" id="3.30.300.30">
    <property type="match status" value="1"/>
</dbReference>
<sequence length="516" mass="56769">MHLAHFVHRSAKNHPGRPLWITPEVTITYADGVRRINSIAHSLHARLQQRDRVAIISTNRFEAFEVYLAVLTAGMTATPLNPKLHVDEISLTLADSGASALVFSPEFAGAVESLRASHPDISQWICMERCDGAGFYGDLLEGDGDAPPAVSIDSDDTAWLFYTSGTTGKPKGVMETHRNLVSMVQQLRLGILQDADENDRMIHFAPIAHATASVGLVHLSVGAAQVFPGLSRFDPPKVLEAIERFSATASFMAPTMVQMLLQSPEIGRYNVRSLKNILCSGAPMYAEVLRRAIDVFGPVFCQSYGQSEAPAQCGMHKSEYNPASPQMLERIGSVGREYPGVIMRIVDEQGQEVGSNIAGEITVRGDVVTPGYWRRREATDEVLKAGWLHTGDVGYRDDEGYIYITDRVKDMIISGGSNIYPREVEEILLQHEAIAEACVVGVPDDVWGEAVKAVVVLRAGTEVAEEDVIEFCRTRLASYKKPKSVDFADHLPKNAYGKVLKKDVKARYWQTTSRAI</sequence>
<evidence type="ECO:0000259" key="3">
    <source>
        <dbReference type="Pfam" id="PF00501"/>
    </source>
</evidence>
<dbReference type="InterPro" id="IPR042099">
    <property type="entry name" value="ANL_N_sf"/>
</dbReference>
<dbReference type="OrthoDB" id="9766486at2"/>
<evidence type="ECO:0000259" key="4">
    <source>
        <dbReference type="Pfam" id="PF13193"/>
    </source>
</evidence>
<dbReference type="FunFam" id="3.30.300.30:FF:000008">
    <property type="entry name" value="2,3-dihydroxybenzoate-AMP ligase"/>
    <property type="match status" value="1"/>
</dbReference>
<dbReference type="Gene3D" id="3.40.50.12780">
    <property type="entry name" value="N-terminal domain of ligase-like"/>
    <property type="match status" value="1"/>
</dbReference>
<dbReference type="Pfam" id="PF13193">
    <property type="entry name" value="AMP-binding_C"/>
    <property type="match status" value="1"/>
</dbReference>
<keyword evidence="2 5" id="KW-0436">Ligase</keyword>
<feature type="domain" description="AMP-binding enzyme C-terminal" evidence="4">
    <location>
        <begin position="423"/>
        <end position="498"/>
    </location>
</feature>
<reference evidence="5" key="1">
    <citation type="submission" date="2016-12" db="EMBL/GenBank/DDBJ databases">
        <authorList>
            <person name="Moulin L."/>
        </authorList>
    </citation>
    <scope>NUCLEOTIDE SEQUENCE [LARGE SCALE GENOMIC DNA]</scope>
    <source>
        <strain evidence="5">STM 7183</strain>
    </source>
</reference>
<comment type="similarity">
    <text evidence="1">Belongs to the ATP-dependent AMP-binding enzyme family.</text>
</comment>
<dbReference type="Pfam" id="PF00501">
    <property type="entry name" value="AMP-binding"/>
    <property type="match status" value="1"/>
</dbReference>
<name>A0A1N7RVV7_9BURK</name>
<dbReference type="PANTHER" id="PTHR43201">
    <property type="entry name" value="ACYL-COA SYNTHETASE"/>
    <property type="match status" value="1"/>
</dbReference>